<name>A0AAF0Z6S7_9MICO</name>
<protein>
    <submittedName>
        <fullName evidence="3">DUF3152 domain-containing protein</fullName>
    </submittedName>
</protein>
<dbReference type="RefSeq" id="WP_319155937.1">
    <property type="nucleotide sequence ID" value="NZ_CP138359.1"/>
</dbReference>
<evidence type="ECO:0000256" key="1">
    <source>
        <dbReference type="SAM" id="MobiDB-lite"/>
    </source>
</evidence>
<feature type="compositionally biased region" description="Low complexity" evidence="1">
    <location>
        <begin position="69"/>
        <end position="94"/>
    </location>
</feature>
<keyword evidence="4" id="KW-1185">Reference proteome</keyword>
<organism evidence="3 4">
    <name type="scientific">Sanguibacter biliveldensis</name>
    <dbReference type="NCBI Taxonomy" id="3030830"/>
    <lineage>
        <taxon>Bacteria</taxon>
        <taxon>Bacillati</taxon>
        <taxon>Actinomycetota</taxon>
        <taxon>Actinomycetes</taxon>
        <taxon>Micrococcales</taxon>
        <taxon>Sanguibacteraceae</taxon>
        <taxon>Sanguibacter</taxon>
    </lineage>
</organism>
<feature type="domain" description="DUF3152" evidence="2">
    <location>
        <begin position="170"/>
        <end position="329"/>
    </location>
</feature>
<feature type="compositionally biased region" description="Basic and acidic residues" evidence="1">
    <location>
        <begin position="48"/>
        <end position="62"/>
    </location>
</feature>
<evidence type="ECO:0000313" key="3">
    <source>
        <dbReference type="EMBL" id="WPF81441.1"/>
    </source>
</evidence>
<accession>A0AAF0Z6S7</accession>
<dbReference type="Proteomes" id="UP001304340">
    <property type="component" value="Chromosome"/>
</dbReference>
<evidence type="ECO:0000259" key="2">
    <source>
        <dbReference type="Pfam" id="PF11350"/>
    </source>
</evidence>
<sequence length="343" mass="34247">MRVRPAVAVVLAGVLAGTGAGAVWSALGNQQPDASISPAGTAAGAQPRVDDRASRDDERDVLAEPTPEAAAGDGSGVSATAVSGSGSDSAAGSGSVLSLNPLDIEALPDIAAARPQAGDSAASGSGDVAGLAADDPAQVAELGASEAAAPVLPEGVDEVDFAAGILSTDVPVSGTGLLDVVPGSSPAPGAGEVSTVRIQVEQGLDVDGTKVADLVLATLNDPRSWGGDGSRTFARTDAADATFTVTLASPSTVDTLCAPLDTGGLWSCGVTDHAVLNYLRWVEGSPNYGDDMAAYRQYLINHEVGHVLGHRHEQCGATDSLAPVMVQQSGATIRCVPNGWPRP</sequence>
<dbReference type="AlphaFoldDB" id="A0AAF0Z6S7"/>
<dbReference type="SUPFAM" id="SSF55486">
    <property type="entry name" value="Metalloproteases ('zincins'), catalytic domain"/>
    <property type="match status" value="1"/>
</dbReference>
<dbReference type="EMBL" id="CP138359">
    <property type="protein sequence ID" value="WPF81441.1"/>
    <property type="molecule type" value="Genomic_DNA"/>
</dbReference>
<evidence type="ECO:0000313" key="4">
    <source>
        <dbReference type="Proteomes" id="UP001304340"/>
    </source>
</evidence>
<dbReference type="KEGG" id="sbil:SANBI_002737"/>
<dbReference type="InterPro" id="IPR022603">
    <property type="entry name" value="DUF3152"/>
</dbReference>
<gene>
    <name evidence="3" type="ORF">SANBI_002737</name>
</gene>
<dbReference type="Pfam" id="PF11350">
    <property type="entry name" value="DUF3152"/>
    <property type="match status" value="1"/>
</dbReference>
<proteinExistence type="predicted"/>
<reference evidence="4" key="1">
    <citation type="submission" date="2023-11" db="EMBL/GenBank/DDBJ databases">
        <authorList>
            <person name="Helweg L.P."/>
            <person name="Kiel A."/>
            <person name="Hitz F."/>
            <person name="Ruckert-Reed C."/>
            <person name="Busche T."/>
            <person name="Kaltschmidt B."/>
            <person name="Kaltschmidt C."/>
        </authorList>
    </citation>
    <scope>NUCLEOTIDE SEQUENCE [LARGE SCALE GENOMIC DNA]</scope>
    <source>
        <strain evidence="4">4.1</strain>
    </source>
</reference>
<feature type="region of interest" description="Disordered" evidence="1">
    <location>
        <begin position="30"/>
        <end position="94"/>
    </location>
</feature>